<keyword evidence="1" id="KW-0812">Transmembrane</keyword>
<keyword evidence="1" id="KW-1133">Transmembrane helix</keyword>
<evidence type="ECO:0000313" key="2">
    <source>
        <dbReference type="EMBL" id="NBH62293.1"/>
    </source>
</evidence>
<keyword evidence="1" id="KW-0472">Membrane</keyword>
<name>A0A845QNJ3_9FIRM</name>
<sequence length="105" mass="12514">MKYLITEEIESPNRVFKNVEALDFFFVLSYMAITYALKAMVHPSLHLPYYIFSLLCCIFLTCRSAFNRKRRNLESIFLLLKHNTSVYRAVYEEEVQEFVAEIEDK</sequence>
<reference evidence="2 3" key="1">
    <citation type="submission" date="2018-08" db="EMBL/GenBank/DDBJ databases">
        <title>Murine metabolic-syndrome-specific gut microbial biobank.</title>
        <authorList>
            <person name="Liu C."/>
        </authorList>
    </citation>
    <scope>NUCLEOTIDE SEQUENCE [LARGE SCALE GENOMIC DNA]</scope>
    <source>
        <strain evidence="2 3">28</strain>
    </source>
</reference>
<evidence type="ECO:0000313" key="3">
    <source>
        <dbReference type="Proteomes" id="UP000446866"/>
    </source>
</evidence>
<keyword evidence="3" id="KW-1185">Reference proteome</keyword>
<accession>A0A845QNJ3</accession>
<organism evidence="2 3">
    <name type="scientific">Anaerotruncus colihominis</name>
    <dbReference type="NCBI Taxonomy" id="169435"/>
    <lineage>
        <taxon>Bacteria</taxon>
        <taxon>Bacillati</taxon>
        <taxon>Bacillota</taxon>
        <taxon>Clostridia</taxon>
        <taxon>Eubacteriales</taxon>
        <taxon>Oscillospiraceae</taxon>
        <taxon>Anaerotruncus</taxon>
    </lineage>
</organism>
<dbReference type="InterPro" id="IPR020275">
    <property type="entry name" value="DUF5592"/>
</dbReference>
<gene>
    <name evidence="2" type="ORF">D0435_11580</name>
</gene>
<proteinExistence type="predicted"/>
<feature type="transmembrane region" description="Helical" evidence="1">
    <location>
        <begin position="47"/>
        <end position="66"/>
    </location>
</feature>
<dbReference type="RefSeq" id="WP_160202582.1">
    <property type="nucleotide sequence ID" value="NZ_QXWK01000022.1"/>
</dbReference>
<comment type="caution">
    <text evidence="2">The sequence shown here is derived from an EMBL/GenBank/DDBJ whole genome shotgun (WGS) entry which is preliminary data.</text>
</comment>
<dbReference type="Pfam" id="PF17332">
    <property type="entry name" value="DUF5592"/>
    <property type="match status" value="1"/>
</dbReference>
<protein>
    <submittedName>
        <fullName evidence="2">Uncharacterized protein</fullName>
    </submittedName>
</protein>
<dbReference type="AlphaFoldDB" id="A0A845QNJ3"/>
<dbReference type="EMBL" id="QXWK01000022">
    <property type="protein sequence ID" value="NBH62293.1"/>
    <property type="molecule type" value="Genomic_DNA"/>
</dbReference>
<evidence type="ECO:0000256" key="1">
    <source>
        <dbReference type="SAM" id="Phobius"/>
    </source>
</evidence>
<feature type="transmembrane region" description="Helical" evidence="1">
    <location>
        <begin position="21"/>
        <end position="41"/>
    </location>
</feature>
<dbReference type="Proteomes" id="UP000446866">
    <property type="component" value="Unassembled WGS sequence"/>
</dbReference>